<comment type="caution">
    <text evidence="4">The sequence shown here is derived from an EMBL/GenBank/DDBJ whole genome shotgun (WGS) entry which is preliminary data.</text>
</comment>
<evidence type="ECO:0000256" key="2">
    <source>
        <dbReference type="SAM" id="MobiDB-lite"/>
    </source>
</evidence>
<feature type="region of interest" description="Disordered" evidence="2">
    <location>
        <begin position="498"/>
        <end position="524"/>
    </location>
</feature>
<accession>A0A1J5Q029</accession>
<reference evidence="4" key="1">
    <citation type="submission" date="2016-10" db="EMBL/GenBank/DDBJ databases">
        <title>Sequence of Gallionella enrichment culture.</title>
        <authorList>
            <person name="Poehlein A."/>
            <person name="Muehling M."/>
            <person name="Daniel R."/>
        </authorList>
    </citation>
    <scope>NUCLEOTIDE SEQUENCE</scope>
</reference>
<dbReference type="Pfam" id="PF22483">
    <property type="entry name" value="Mu-transpos_C_2"/>
    <property type="match status" value="1"/>
</dbReference>
<feature type="domain" description="Integrase catalytic" evidence="3">
    <location>
        <begin position="141"/>
        <end position="338"/>
    </location>
</feature>
<dbReference type="InterPro" id="IPR012337">
    <property type="entry name" value="RNaseH-like_sf"/>
</dbReference>
<dbReference type="GO" id="GO:0003676">
    <property type="term" value="F:nucleic acid binding"/>
    <property type="evidence" value="ECO:0007669"/>
    <property type="project" value="InterPro"/>
</dbReference>
<dbReference type="InterPro" id="IPR001584">
    <property type="entry name" value="Integrase_cat-core"/>
</dbReference>
<dbReference type="NCBIfam" id="NF033546">
    <property type="entry name" value="transpos_IS21"/>
    <property type="match status" value="1"/>
</dbReference>
<protein>
    <submittedName>
        <fullName evidence="4">Integrase core domain protein</fullName>
    </submittedName>
</protein>
<proteinExistence type="inferred from homology"/>
<dbReference type="Pfam" id="PF00665">
    <property type="entry name" value="rve"/>
    <property type="match status" value="1"/>
</dbReference>
<dbReference type="AlphaFoldDB" id="A0A1J5Q029"/>
<evidence type="ECO:0000259" key="3">
    <source>
        <dbReference type="PROSITE" id="PS50994"/>
    </source>
</evidence>
<comment type="similarity">
    <text evidence="1">Belongs to the transposase IS21/IS408/IS1162 family.</text>
</comment>
<sequence>MANKTLEMYKIRQILLFLIRGYSEREIVKQTGISRPTVHLYISLFKDTRKDYNALYDLKDSDLKAEINRLKSVNIPEIADPRTTHFNLQVPYFVSELKRVGVTRQLLWQEYLEPYPEGFRYSRFCELLDTEMAIRKPAMHFTHNPAELLEIDFAGAKLQYVNQEGEIIECPVFVAVFPFSGYCFVKALPNASIPHLINALNEALVFFGGAPMNIISDNMRQWVSRSCKYEPTFPDMIQTWSEHNRIGVLATRIYSPKNKPTVEGAVLIAYRRIYALLRNDTFRNLEQLNKGIMAKLQLHHLQNFQKKTYSRMELFTNQEQPLLHPLPASPYKIRHTTRAKVQQNYHIVLGEDWHFYSVPCTYLGKEVNIVYCTDHVEIYYGLERIAIHTRSYKKHGYTTEIDHMPENHRKIAEQRGWDPDYYLRKALENGPFTHAFFMKIMDSKITIHQAYGPCLGIMRLISAYSGPRVESACKRALRGVKYNYGIIETILKNKMDLHEDPPAEPSPIPVHGNLRGPDTYKNIN</sequence>
<dbReference type="GO" id="GO:0015074">
    <property type="term" value="P:DNA integration"/>
    <property type="evidence" value="ECO:0007669"/>
    <property type="project" value="InterPro"/>
</dbReference>
<gene>
    <name evidence="4" type="ORF">GALL_412290</name>
</gene>
<dbReference type="Gene3D" id="3.30.420.10">
    <property type="entry name" value="Ribonuclease H-like superfamily/Ribonuclease H"/>
    <property type="match status" value="1"/>
</dbReference>
<dbReference type="InterPro" id="IPR036397">
    <property type="entry name" value="RNaseH_sf"/>
</dbReference>
<name>A0A1J5Q029_9ZZZZ</name>
<evidence type="ECO:0000313" key="4">
    <source>
        <dbReference type="EMBL" id="OIQ77081.1"/>
    </source>
</evidence>
<dbReference type="PANTHER" id="PTHR35004">
    <property type="entry name" value="TRANSPOSASE RV3428C-RELATED"/>
    <property type="match status" value="1"/>
</dbReference>
<evidence type="ECO:0000256" key="1">
    <source>
        <dbReference type="ARBA" id="ARBA00009277"/>
    </source>
</evidence>
<dbReference type="EMBL" id="MLJW01001700">
    <property type="protein sequence ID" value="OIQ77081.1"/>
    <property type="molecule type" value="Genomic_DNA"/>
</dbReference>
<dbReference type="InterPro" id="IPR054353">
    <property type="entry name" value="IstA-like_C"/>
</dbReference>
<organism evidence="4">
    <name type="scientific">mine drainage metagenome</name>
    <dbReference type="NCBI Taxonomy" id="410659"/>
    <lineage>
        <taxon>unclassified sequences</taxon>
        <taxon>metagenomes</taxon>
        <taxon>ecological metagenomes</taxon>
    </lineage>
</organism>
<dbReference type="PANTHER" id="PTHR35004:SF8">
    <property type="entry name" value="TRANSPOSASE RV3428C-RELATED"/>
    <property type="match status" value="1"/>
</dbReference>
<dbReference type="SUPFAM" id="SSF53098">
    <property type="entry name" value="Ribonuclease H-like"/>
    <property type="match status" value="1"/>
</dbReference>
<dbReference type="PROSITE" id="PS50994">
    <property type="entry name" value="INTEGRASE"/>
    <property type="match status" value="1"/>
</dbReference>